<organism evidence="2 3">
    <name type="scientific">Drosophila madeirensis</name>
    <name type="common">Fruit fly</name>
    <dbReference type="NCBI Taxonomy" id="30013"/>
    <lineage>
        <taxon>Eukaryota</taxon>
        <taxon>Metazoa</taxon>
        <taxon>Ecdysozoa</taxon>
        <taxon>Arthropoda</taxon>
        <taxon>Hexapoda</taxon>
        <taxon>Insecta</taxon>
        <taxon>Pterygota</taxon>
        <taxon>Neoptera</taxon>
        <taxon>Endopterygota</taxon>
        <taxon>Diptera</taxon>
        <taxon>Brachycera</taxon>
        <taxon>Muscomorpha</taxon>
        <taxon>Ephydroidea</taxon>
        <taxon>Drosophilidae</taxon>
        <taxon>Drosophila</taxon>
        <taxon>Sophophora</taxon>
    </lineage>
</organism>
<evidence type="ECO:0000256" key="1">
    <source>
        <dbReference type="SAM" id="Phobius"/>
    </source>
</evidence>
<feature type="transmembrane region" description="Helical" evidence="1">
    <location>
        <begin position="357"/>
        <end position="377"/>
    </location>
</feature>
<dbReference type="AlphaFoldDB" id="A0AAU9FBE5"/>
<evidence type="ECO:0000313" key="3">
    <source>
        <dbReference type="Proteomes" id="UP001500889"/>
    </source>
</evidence>
<evidence type="ECO:0000313" key="2">
    <source>
        <dbReference type="EMBL" id="BFF92978.1"/>
    </source>
</evidence>
<gene>
    <name evidence="2" type="ORF">DMAD_10917</name>
</gene>
<keyword evidence="1" id="KW-1133">Transmembrane helix</keyword>
<name>A0AAU9FBE5_DROMD</name>
<dbReference type="InterPro" id="IPR012464">
    <property type="entry name" value="DUF1676"/>
</dbReference>
<reference evidence="2 3" key="1">
    <citation type="submission" date="2024-02" db="EMBL/GenBank/DDBJ databases">
        <title>A chromosome-level genome assembly of Drosophila madeirensis, a fruit fly species endemic to Madeira island.</title>
        <authorList>
            <person name="Tomihara K."/>
            <person name="Llopart A."/>
            <person name="Yamamoto D."/>
        </authorList>
    </citation>
    <scope>NUCLEOTIDE SEQUENCE [LARGE SCALE GENOMIC DNA]</scope>
    <source>
        <strain evidence="2 3">RF1</strain>
    </source>
</reference>
<keyword evidence="3" id="KW-1185">Reference proteome</keyword>
<dbReference type="EMBL" id="AP029263">
    <property type="protein sequence ID" value="BFF92978.1"/>
    <property type="molecule type" value="Genomic_DNA"/>
</dbReference>
<protein>
    <submittedName>
        <fullName evidence="2">Uncharacterized protein</fullName>
    </submittedName>
</protein>
<sequence>MSCRISTAKSDLAERPQATLSSILSGVRSACVELSAVSTPRKRAKGGPTMWQRVAVLVLGIYVLITMKAARGSSNNNRFNGGTSGGSLAARAKGQLQLELNGWQPFRQHNNWLILQATAPSAVQPEGESTNRLLPQQRQPQLEQLQRLPVNYYAYNHRYNESARRRAVSSPSAGGNYKQAEAQAQALASDPASYVLAISQLPLAEVEAEPDVRNAAAAAASTLTNSAHAANKVEDVADSDGTAIKDIEQPAALAGIQAYLLPFQRTLLKVRNLCDSVGTLLSDVLEEQEEHEEEPLQLPAGGTRFTSKESSPRLVAEGRKLKKLKKKIQKLLLPLLIAYKLKFLTLIPVLIGGLTLLVGTTGLAGFFFALFTAVMSLKTTGGGGHGSKAIVLKKI</sequence>
<dbReference type="Pfam" id="PF07898">
    <property type="entry name" value="DUF1676"/>
    <property type="match status" value="1"/>
</dbReference>
<keyword evidence="1" id="KW-0812">Transmembrane</keyword>
<proteinExistence type="predicted"/>
<keyword evidence="1" id="KW-0472">Membrane</keyword>
<accession>A0AAU9FBE5</accession>
<dbReference type="Proteomes" id="UP001500889">
    <property type="component" value="Chromosome O"/>
</dbReference>